<dbReference type="Gene3D" id="1.10.1760.20">
    <property type="match status" value="1"/>
</dbReference>
<feature type="transmembrane region" description="Helical" evidence="1">
    <location>
        <begin position="118"/>
        <end position="141"/>
    </location>
</feature>
<keyword evidence="1" id="KW-0472">Membrane</keyword>
<feature type="transmembrane region" description="Helical" evidence="1">
    <location>
        <begin position="83"/>
        <end position="106"/>
    </location>
</feature>
<gene>
    <name evidence="2" type="ORF">CUN60_00850</name>
</gene>
<dbReference type="Proteomes" id="UP000236655">
    <property type="component" value="Chromosome"/>
</dbReference>
<keyword evidence="1" id="KW-0812">Transmembrane</keyword>
<feature type="transmembrane region" description="Helical" evidence="1">
    <location>
        <begin position="20"/>
        <end position="38"/>
    </location>
</feature>
<dbReference type="InterPro" id="IPR009825">
    <property type="entry name" value="ECF_substrate-spec-like"/>
</dbReference>
<evidence type="ECO:0000256" key="1">
    <source>
        <dbReference type="SAM" id="Phobius"/>
    </source>
</evidence>
<dbReference type="PANTHER" id="PTHR37815:SF3">
    <property type="entry name" value="UPF0397 PROTEIN SPR0429"/>
    <property type="match status" value="1"/>
</dbReference>
<evidence type="ECO:0000313" key="2">
    <source>
        <dbReference type="EMBL" id="AUR50908.1"/>
    </source>
</evidence>
<sequence>MYDKVGYVKPSIFDFNTRTVVTISIVAALYGVVGLVGIPVGPNVQLRPSIIILSLFSVYFGPVVGFLGGFLGNMLTDLLAGWGIWWTWEMASGIFGLFCGLVYLFPGFNVRYGLYSKIHLAFLIVSAVGGFLAGYTFAGISDIIIMNEPPRKVFFQIIVIFITNSLVFIFLALPVIFGFIKANNRYSRLKVEE</sequence>
<name>A0A2I7N377_9NEIS</name>
<accession>A0A2I7N377</accession>
<reference evidence="3" key="1">
    <citation type="submission" date="2017-11" db="EMBL/GenBank/DDBJ databases">
        <authorList>
            <person name="Chan K.G."/>
            <person name="Lee L.S."/>
        </authorList>
    </citation>
    <scope>NUCLEOTIDE SEQUENCE [LARGE SCALE GENOMIC DNA]</scope>
    <source>
        <strain evidence="3">DSM 100970</strain>
    </source>
</reference>
<dbReference type="NCBIfam" id="NF010182">
    <property type="entry name" value="PRK13661.1"/>
    <property type="match status" value="1"/>
</dbReference>
<dbReference type="EMBL" id="CP024847">
    <property type="protein sequence ID" value="AUR50908.1"/>
    <property type="molecule type" value="Genomic_DNA"/>
</dbReference>
<keyword evidence="1" id="KW-1133">Transmembrane helix</keyword>
<dbReference type="GO" id="GO:0016020">
    <property type="term" value="C:membrane"/>
    <property type="evidence" value="ECO:0007669"/>
    <property type="project" value="InterPro"/>
</dbReference>
<protein>
    <submittedName>
        <fullName evidence="2">ECF transporter S component</fullName>
    </submittedName>
</protein>
<dbReference type="KEGG" id="nba:CUN60_00850"/>
<dbReference type="AlphaFoldDB" id="A0A2I7N377"/>
<evidence type="ECO:0000313" key="3">
    <source>
        <dbReference type="Proteomes" id="UP000236655"/>
    </source>
</evidence>
<feature type="transmembrane region" description="Helical" evidence="1">
    <location>
        <begin position="50"/>
        <end position="71"/>
    </location>
</feature>
<dbReference type="Pfam" id="PF07155">
    <property type="entry name" value="ECF-ribofla_trS"/>
    <property type="match status" value="1"/>
</dbReference>
<dbReference type="PANTHER" id="PTHR37815">
    <property type="entry name" value="UPF0397 PROTEIN BC_2624-RELATED"/>
    <property type="match status" value="1"/>
</dbReference>
<feature type="transmembrane region" description="Helical" evidence="1">
    <location>
        <begin position="153"/>
        <end position="180"/>
    </location>
</feature>
<proteinExistence type="predicted"/>
<organism evidence="2 3">
    <name type="scientific">Aquella oligotrophica</name>
    <dbReference type="NCBI Taxonomy" id="2067065"/>
    <lineage>
        <taxon>Bacteria</taxon>
        <taxon>Pseudomonadati</taxon>
        <taxon>Pseudomonadota</taxon>
        <taxon>Betaproteobacteria</taxon>
        <taxon>Neisseriales</taxon>
        <taxon>Neisseriaceae</taxon>
        <taxon>Aquella</taxon>
    </lineage>
</organism>
<keyword evidence="3" id="KW-1185">Reference proteome</keyword>